<sequence>MACSSETHEEPEEQPTMFQYKQMIEYMATQAEKHRRNFLRDVFSLIATYYTVGYDSIDEIIRKWTWSREYEEKLIRIRDIYGIDNSPKQNLRSLPSLCKICEAFPHVSLVFSDMIKDSLATSNLWFYAENDDVGADVQFHIKMNYFPALIDLDEGGLKAQVCFLLYNLCNAKAIIKNDGKKKRSVVAAFMRSCKLSSHLAKQSLAPLQSRRKFTEFIQSQPVDAELLCCVWNKVIGKNILPVIEELMISHFHEKVLMAQPLNLRKWNQLL</sequence>
<gene>
    <name evidence="1" type="ORF">V9T40_006418</name>
</gene>
<name>A0AAN9TMP5_9HEMI</name>
<evidence type="ECO:0000313" key="2">
    <source>
        <dbReference type="Proteomes" id="UP001367676"/>
    </source>
</evidence>
<comment type="caution">
    <text evidence="1">The sequence shown here is derived from an EMBL/GenBank/DDBJ whole genome shotgun (WGS) entry which is preliminary data.</text>
</comment>
<reference evidence="1 2" key="1">
    <citation type="submission" date="2024-03" db="EMBL/GenBank/DDBJ databases">
        <title>Adaptation during the transition from Ophiocordyceps entomopathogen to insect associate is accompanied by gene loss and intensified selection.</title>
        <authorList>
            <person name="Ward C.M."/>
            <person name="Onetto C.A."/>
            <person name="Borneman A.R."/>
        </authorList>
    </citation>
    <scope>NUCLEOTIDE SEQUENCE [LARGE SCALE GENOMIC DNA]</scope>
    <source>
        <strain evidence="1">AWRI1</strain>
        <tissue evidence="1">Single Adult Female</tissue>
    </source>
</reference>
<dbReference type="Proteomes" id="UP001367676">
    <property type="component" value="Unassembled WGS sequence"/>
</dbReference>
<dbReference type="EMBL" id="JBBCAQ010000014">
    <property type="protein sequence ID" value="KAK7598183.1"/>
    <property type="molecule type" value="Genomic_DNA"/>
</dbReference>
<protein>
    <submittedName>
        <fullName evidence="1">Uncharacterized protein</fullName>
    </submittedName>
</protein>
<dbReference type="AlphaFoldDB" id="A0AAN9TMP5"/>
<organism evidence="1 2">
    <name type="scientific">Parthenolecanium corni</name>
    <dbReference type="NCBI Taxonomy" id="536013"/>
    <lineage>
        <taxon>Eukaryota</taxon>
        <taxon>Metazoa</taxon>
        <taxon>Ecdysozoa</taxon>
        <taxon>Arthropoda</taxon>
        <taxon>Hexapoda</taxon>
        <taxon>Insecta</taxon>
        <taxon>Pterygota</taxon>
        <taxon>Neoptera</taxon>
        <taxon>Paraneoptera</taxon>
        <taxon>Hemiptera</taxon>
        <taxon>Sternorrhyncha</taxon>
        <taxon>Coccoidea</taxon>
        <taxon>Coccidae</taxon>
        <taxon>Parthenolecanium</taxon>
    </lineage>
</organism>
<evidence type="ECO:0000313" key="1">
    <source>
        <dbReference type="EMBL" id="KAK7598183.1"/>
    </source>
</evidence>
<accession>A0AAN9TMP5</accession>
<keyword evidence="2" id="KW-1185">Reference proteome</keyword>
<proteinExistence type="predicted"/>